<dbReference type="Gene3D" id="3.40.50.300">
    <property type="entry name" value="P-loop containing nucleotide triphosphate hydrolases"/>
    <property type="match status" value="2"/>
</dbReference>
<feature type="domain" description="ABC transporter" evidence="4">
    <location>
        <begin position="4"/>
        <end position="259"/>
    </location>
</feature>
<dbReference type="EMBL" id="NPCC01000044">
    <property type="protein sequence ID" value="PAE86962.1"/>
    <property type="molecule type" value="Genomic_DNA"/>
</dbReference>
<dbReference type="FunFam" id="3.40.50.300:FF:001807">
    <property type="entry name" value="ABC transporter ATP-binding protein"/>
    <property type="match status" value="1"/>
</dbReference>
<dbReference type="InterPro" id="IPR017871">
    <property type="entry name" value="ABC_transporter-like_CS"/>
</dbReference>
<evidence type="ECO:0000256" key="2">
    <source>
        <dbReference type="ARBA" id="ARBA00022840"/>
    </source>
</evidence>
<dbReference type="SMART" id="SM00382">
    <property type="entry name" value="AAA"/>
    <property type="match status" value="2"/>
</dbReference>
<dbReference type="InterPro" id="IPR051309">
    <property type="entry name" value="ABCF_ATPase"/>
</dbReference>
<name>A0A268NTW6_SHOCL</name>
<dbReference type="PANTHER" id="PTHR42855">
    <property type="entry name" value="ABC TRANSPORTER ATP-BINDING SUBUNIT"/>
    <property type="match status" value="1"/>
</dbReference>
<evidence type="ECO:0000313" key="5">
    <source>
        <dbReference type="EMBL" id="PAE86962.1"/>
    </source>
</evidence>
<dbReference type="Proteomes" id="UP000216207">
    <property type="component" value="Unassembled WGS sequence"/>
</dbReference>
<dbReference type="InterPro" id="IPR032781">
    <property type="entry name" value="ABC_tran_Xtn"/>
</dbReference>
<dbReference type="FunFam" id="3.40.50.300:FF:000011">
    <property type="entry name" value="Putative ABC transporter ATP-binding component"/>
    <property type="match status" value="1"/>
</dbReference>
<dbReference type="InterPro" id="IPR003593">
    <property type="entry name" value="AAA+_ATPase"/>
</dbReference>
<accession>A0A268NTW6</accession>
<feature type="domain" description="ABC transporter" evidence="4">
    <location>
        <begin position="334"/>
        <end position="543"/>
    </location>
</feature>
<evidence type="ECO:0000313" key="6">
    <source>
        <dbReference type="Proteomes" id="UP000216207"/>
    </source>
</evidence>
<dbReference type="PANTHER" id="PTHR42855:SF2">
    <property type="entry name" value="DRUG RESISTANCE ABC TRANSPORTER,ATP-BINDING PROTEIN"/>
    <property type="match status" value="1"/>
</dbReference>
<organism evidence="5 6">
    <name type="scientific">Shouchella clausii</name>
    <name type="common">Alkalihalobacillus clausii</name>
    <dbReference type="NCBI Taxonomy" id="79880"/>
    <lineage>
        <taxon>Bacteria</taxon>
        <taxon>Bacillati</taxon>
        <taxon>Bacillota</taxon>
        <taxon>Bacilli</taxon>
        <taxon>Bacillales</taxon>
        <taxon>Bacillaceae</taxon>
        <taxon>Shouchella</taxon>
    </lineage>
</organism>
<dbReference type="PROSITE" id="PS50893">
    <property type="entry name" value="ABC_TRANSPORTER_2"/>
    <property type="match status" value="2"/>
</dbReference>
<evidence type="ECO:0000256" key="3">
    <source>
        <dbReference type="SAM" id="Coils"/>
    </source>
</evidence>
<dbReference type="NCBIfam" id="NF000355">
    <property type="entry name" value="ribo_prot_ABC_F"/>
    <property type="match status" value="1"/>
</dbReference>
<dbReference type="SUPFAM" id="SSF52540">
    <property type="entry name" value="P-loop containing nucleoside triphosphate hydrolases"/>
    <property type="match status" value="2"/>
</dbReference>
<dbReference type="CDD" id="cd03221">
    <property type="entry name" value="ABCF_EF-3"/>
    <property type="match status" value="2"/>
</dbReference>
<keyword evidence="2 5" id="KW-0067">ATP-binding</keyword>
<dbReference type="InterPro" id="IPR027417">
    <property type="entry name" value="P-loop_NTPase"/>
</dbReference>
<keyword evidence="3" id="KW-0175">Coiled coil</keyword>
<feature type="coiled-coil region" evidence="3">
    <location>
        <begin position="262"/>
        <end position="310"/>
    </location>
</feature>
<dbReference type="PROSITE" id="PS00211">
    <property type="entry name" value="ABC_TRANSPORTER_1"/>
    <property type="match status" value="2"/>
</dbReference>
<gene>
    <name evidence="5" type="ORF">CHH72_20950</name>
</gene>
<comment type="caution">
    <text evidence="5">The sequence shown here is derived from an EMBL/GenBank/DDBJ whole genome shotgun (WGS) entry which is preliminary data.</text>
</comment>
<reference evidence="5 6" key="1">
    <citation type="submission" date="2017-07" db="EMBL/GenBank/DDBJ databases">
        <title>Isolation and whole genome analysis of endospore-forming bacteria from heroin.</title>
        <authorList>
            <person name="Kalinowski J."/>
            <person name="Ahrens B."/>
            <person name="Al-Dilaimi A."/>
            <person name="Winkler A."/>
            <person name="Wibberg D."/>
            <person name="Schleenbecker U."/>
            <person name="Ruckert C."/>
            <person name="Wolfel R."/>
            <person name="Grass G."/>
        </authorList>
    </citation>
    <scope>NUCLEOTIDE SEQUENCE [LARGE SCALE GENOMIC DNA]</scope>
    <source>
        <strain evidence="5 6">7539</strain>
    </source>
</reference>
<dbReference type="GO" id="GO:0005524">
    <property type="term" value="F:ATP binding"/>
    <property type="evidence" value="ECO:0007669"/>
    <property type="project" value="UniProtKB-KW"/>
</dbReference>
<keyword evidence="1" id="KW-0547">Nucleotide-binding</keyword>
<dbReference type="Pfam" id="PF00005">
    <property type="entry name" value="ABC_tran"/>
    <property type="match status" value="2"/>
</dbReference>
<dbReference type="Pfam" id="PF12848">
    <property type="entry name" value="ABC_tran_Xtn"/>
    <property type="match status" value="1"/>
</dbReference>
<protein>
    <submittedName>
        <fullName evidence="5">ABC transporter ATP-binding protein</fullName>
    </submittedName>
</protein>
<dbReference type="AlphaFoldDB" id="A0A268NTW6"/>
<proteinExistence type="predicted"/>
<dbReference type="RefSeq" id="WP_095327371.1">
    <property type="nucleotide sequence ID" value="NZ_NPCC01000044.1"/>
</dbReference>
<dbReference type="GO" id="GO:0016887">
    <property type="term" value="F:ATP hydrolysis activity"/>
    <property type="evidence" value="ECO:0007669"/>
    <property type="project" value="InterPro"/>
</dbReference>
<evidence type="ECO:0000259" key="4">
    <source>
        <dbReference type="PROSITE" id="PS50893"/>
    </source>
</evidence>
<evidence type="ECO:0000256" key="1">
    <source>
        <dbReference type="ARBA" id="ARBA00022741"/>
    </source>
</evidence>
<dbReference type="InterPro" id="IPR003439">
    <property type="entry name" value="ABC_transporter-like_ATP-bd"/>
</dbReference>
<sequence length="543" mass="60973">MILCYANQVSQSYGATQVFANLSMEIKSGARIGLVGRNGEGKTTLARILAGVEPPATGEVGWRKGLAKGMLAQAPTYSPDRRVYTILETVFSDIKKVKEHMTRLEEVLATEQQPAKLERVLEEYGSLQQQFADVGGFEYEANIRRIAAGLGITGLLEKRWGALSGGERTKVGLACLLLQKPELLILDEPTNHLDLYAFDWLADWVRHYAGAVLIISHDRAFLDAAVTEIWEMENGVLHQYAANYSGYLKEREERLMREFQQYADQQKKMKKMREAIKRLKEWANRANPPNAGMHRQAKSMEKALARMEELKKPPQTKKVELSFEQQGRSGEDVVELKSVSKTFGERQVLGQVDLAVRHQERVALVGANGEGKSTLLKLILGEIEPDTGQCKIGASVSLGYLSQHGTELDPKQTVLEAFRASALLADGEARGQLARFLFYGQDVFKRVANLSGGEKMRLRLAQLIFEKHNVLVLDEPTNHLDIDSKEVLEEALAEFTGTIIAVSHDRYFLNKLFPVTYWLENGAATRYEGSFSYAWAKRKKHEQ</sequence>